<dbReference type="EMBL" id="CP081295">
    <property type="protein sequence ID" value="QZD89021.1"/>
    <property type="molecule type" value="Genomic_DNA"/>
</dbReference>
<dbReference type="PROSITE" id="PS51257">
    <property type="entry name" value="PROKAR_LIPOPROTEIN"/>
    <property type="match status" value="1"/>
</dbReference>
<reference evidence="1 2" key="1">
    <citation type="submission" date="2021-08" db="EMBL/GenBank/DDBJ databases">
        <title>Comparative Genomics Analysis of the Genus Qipengyuania Reveals Extensive Genetic Diversity and Metabolic Versatility, Including the Description of Fifteen Novel Species.</title>
        <authorList>
            <person name="Liu Y."/>
        </authorList>
    </citation>
    <scope>NUCLEOTIDE SEQUENCE [LARGE SCALE GENOMIC DNA]</scope>
    <source>
        <strain evidence="1 2">1NDH13</strain>
    </source>
</reference>
<dbReference type="Proteomes" id="UP000824281">
    <property type="component" value="Chromosome"/>
</dbReference>
<organism evidence="1 2">
    <name type="scientific">Qipengyuania aurantiaca</name>
    <dbReference type="NCBI Taxonomy" id="2867233"/>
    <lineage>
        <taxon>Bacteria</taxon>
        <taxon>Pseudomonadati</taxon>
        <taxon>Pseudomonadota</taxon>
        <taxon>Alphaproteobacteria</taxon>
        <taxon>Sphingomonadales</taxon>
        <taxon>Erythrobacteraceae</taxon>
        <taxon>Qipengyuania</taxon>
    </lineage>
</organism>
<accession>A0ABX8ZJ25</accession>
<keyword evidence="2" id="KW-1185">Reference proteome</keyword>
<gene>
    <name evidence="1" type="ORF">K3148_09235</name>
</gene>
<name>A0ABX8ZJ25_9SPHN</name>
<sequence>MSGLRTSSAGLAILFLTACQPQSVTDEAPIGPEEHVVPNNAAEAVDPAPIREVVTDYFEALQSGRSKEAAAFWCELSGAAGFSDRVAGLGAFRVNIADPLPARPSPVAWTVSLQLLDPANANLLDGTAWISPLPPGRNRRWCIEEIGLQPPPVPL</sequence>
<evidence type="ECO:0008006" key="3">
    <source>
        <dbReference type="Google" id="ProtNLM"/>
    </source>
</evidence>
<evidence type="ECO:0000313" key="2">
    <source>
        <dbReference type="Proteomes" id="UP000824281"/>
    </source>
</evidence>
<dbReference type="RefSeq" id="WP_221424530.1">
    <property type="nucleotide sequence ID" value="NZ_CP081295.1"/>
</dbReference>
<evidence type="ECO:0000313" key="1">
    <source>
        <dbReference type="EMBL" id="QZD89021.1"/>
    </source>
</evidence>
<protein>
    <recommendedName>
        <fullName evidence="3">Lipoprotein</fullName>
    </recommendedName>
</protein>
<proteinExistence type="predicted"/>